<reference evidence="1 2" key="1">
    <citation type="submission" date="2023-10" db="EMBL/GenBank/DDBJ databases">
        <title>Genome analysis of psychrotrophic aerobic bacterium Aeromonas allosaccharophila BIM B-1809 isolated from infected fish.</title>
        <authorList>
            <person name="Leanovich S.I."/>
            <person name="Sidarenka A.V."/>
            <person name="Akhremchuk A.E."/>
            <person name="Sikolenko M.A."/>
            <person name="Valentovich L.N."/>
        </authorList>
    </citation>
    <scope>NUCLEOTIDE SEQUENCE [LARGE SCALE GENOMIC DNA]</scope>
    <source>
        <strain evidence="1 2">BIM B-1809</strain>
    </source>
</reference>
<organism evidence="1 2">
    <name type="scientific">Aeromonas allosaccharophila</name>
    <dbReference type="NCBI Taxonomy" id="656"/>
    <lineage>
        <taxon>Bacteria</taxon>
        <taxon>Pseudomonadati</taxon>
        <taxon>Pseudomonadota</taxon>
        <taxon>Gammaproteobacteria</taxon>
        <taxon>Aeromonadales</taxon>
        <taxon>Aeromonadaceae</taxon>
        <taxon>Aeromonas</taxon>
    </lineage>
</organism>
<dbReference type="EMBL" id="CP136584">
    <property type="protein sequence ID" value="WOE65113.1"/>
    <property type="molecule type" value="Genomic_DNA"/>
</dbReference>
<evidence type="ECO:0000313" key="1">
    <source>
        <dbReference type="EMBL" id="WOE65113.1"/>
    </source>
</evidence>
<proteinExistence type="predicted"/>
<evidence type="ECO:0000313" key="2">
    <source>
        <dbReference type="Proteomes" id="UP001302667"/>
    </source>
</evidence>
<keyword evidence="2" id="KW-1185">Reference proteome</keyword>
<name>A0ABZ0F666_9GAMM</name>
<accession>A0ABZ0F666</accession>
<dbReference type="RefSeq" id="WP_317102278.1">
    <property type="nucleotide sequence ID" value="NZ_CP136584.1"/>
</dbReference>
<sequence>MKLIIRIGSRVVDAKEIARPVETFKKDDIVTWAGAKCVVDYVDNDTLALQMVTYP</sequence>
<dbReference type="Proteomes" id="UP001302667">
    <property type="component" value="Chromosome"/>
</dbReference>
<gene>
    <name evidence="1" type="ORF">RY972_13650</name>
</gene>
<protein>
    <submittedName>
        <fullName evidence="1">Uncharacterized protein</fullName>
    </submittedName>
</protein>